<dbReference type="CDD" id="cd00827">
    <property type="entry name" value="init_cond_enzymes"/>
    <property type="match status" value="1"/>
</dbReference>
<feature type="domain" description="Hydroxymethylglutaryl-coenzyme A synthase C-terminal" evidence="7">
    <location>
        <begin position="198"/>
        <end position="476"/>
    </location>
</feature>
<feature type="active site" description="Acyl-thioester intermediate" evidence="3">
    <location>
        <position position="140"/>
    </location>
</feature>
<dbReference type="GO" id="GO:0030677">
    <property type="term" value="C:ribonuclease P complex"/>
    <property type="evidence" value="ECO:0007669"/>
    <property type="project" value="InterPro"/>
</dbReference>
<evidence type="ECO:0000256" key="2">
    <source>
        <dbReference type="ARBA" id="ARBA00022679"/>
    </source>
</evidence>
<organism evidence="8 9">
    <name type="scientific">Ephemerocybe angulata</name>
    <dbReference type="NCBI Taxonomy" id="980116"/>
    <lineage>
        <taxon>Eukaryota</taxon>
        <taxon>Fungi</taxon>
        <taxon>Dikarya</taxon>
        <taxon>Basidiomycota</taxon>
        <taxon>Agaricomycotina</taxon>
        <taxon>Agaricomycetes</taxon>
        <taxon>Agaricomycetidae</taxon>
        <taxon>Agaricales</taxon>
        <taxon>Agaricineae</taxon>
        <taxon>Psathyrellaceae</taxon>
        <taxon>Ephemerocybe</taxon>
    </lineage>
</organism>
<evidence type="ECO:0000259" key="7">
    <source>
        <dbReference type="Pfam" id="PF08540"/>
    </source>
</evidence>
<comment type="caution">
    <text evidence="8">The sequence shown here is derived from an EMBL/GenBank/DDBJ whole genome shotgun (WGS) entry which is preliminary data.</text>
</comment>
<dbReference type="PANTHER" id="PTHR43323">
    <property type="entry name" value="3-HYDROXY-3-METHYLGLUTARYL COENZYME A SYNTHASE"/>
    <property type="match status" value="1"/>
</dbReference>
<dbReference type="GO" id="GO:0004421">
    <property type="term" value="F:hydroxymethylglutaryl-CoA synthase activity"/>
    <property type="evidence" value="ECO:0007669"/>
    <property type="project" value="InterPro"/>
</dbReference>
<dbReference type="Pfam" id="PF08584">
    <property type="entry name" value="Ribonuc_P_40"/>
    <property type="match status" value="1"/>
</dbReference>
<feature type="region of interest" description="Disordered" evidence="5">
    <location>
        <begin position="691"/>
        <end position="714"/>
    </location>
</feature>
<dbReference type="EMBL" id="JAACJK010000178">
    <property type="protein sequence ID" value="KAF5318387.1"/>
    <property type="molecule type" value="Genomic_DNA"/>
</dbReference>
<dbReference type="SUPFAM" id="SSF53901">
    <property type="entry name" value="Thiolase-like"/>
    <property type="match status" value="2"/>
</dbReference>
<proteinExistence type="inferred from homology"/>
<evidence type="ECO:0000256" key="5">
    <source>
        <dbReference type="SAM" id="MobiDB-lite"/>
    </source>
</evidence>
<dbReference type="AlphaFoldDB" id="A0A8H5EZW9"/>
<dbReference type="Gene3D" id="3.40.47.10">
    <property type="match status" value="1"/>
</dbReference>
<dbReference type="NCBIfam" id="TIGR01833">
    <property type="entry name" value="HMG-CoA-S_euk"/>
    <property type="match status" value="1"/>
</dbReference>
<feature type="region of interest" description="Disordered" evidence="5">
    <location>
        <begin position="815"/>
        <end position="854"/>
    </location>
</feature>
<evidence type="ECO:0000313" key="9">
    <source>
        <dbReference type="Proteomes" id="UP000541558"/>
    </source>
</evidence>
<evidence type="ECO:0008006" key="10">
    <source>
        <dbReference type="Google" id="ProtNLM"/>
    </source>
</evidence>
<evidence type="ECO:0000256" key="4">
    <source>
        <dbReference type="PIRSR" id="PIRSR610122-2"/>
    </source>
</evidence>
<dbReference type="PROSITE" id="PS01226">
    <property type="entry name" value="HMG_COA_SYNTHASE"/>
    <property type="match status" value="1"/>
</dbReference>
<protein>
    <recommendedName>
        <fullName evidence="10">Hydroxymethylglutaryl-CoA synthase</fullName>
    </recommendedName>
</protein>
<dbReference type="InterPro" id="IPR013746">
    <property type="entry name" value="HMG_CoA_synt_C_dom"/>
</dbReference>
<feature type="binding site" evidence="4">
    <location>
        <position position="289"/>
    </location>
    <ligand>
        <name>CoA</name>
        <dbReference type="ChEBI" id="CHEBI:57287"/>
    </ligand>
</feature>
<evidence type="ECO:0000259" key="6">
    <source>
        <dbReference type="Pfam" id="PF01154"/>
    </source>
</evidence>
<keyword evidence="9" id="KW-1185">Reference proteome</keyword>
<dbReference type="PANTHER" id="PTHR43323:SF2">
    <property type="entry name" value="HYDROXYMETHYLGLUTARYL-COA SYNTHASE"/>
    <property type="match status" value="1"/>
</dbReference>
<dbReference type="GO" id="GO:0006696">
    <property type="term" value="P:ergosterol biosynthetic process"/>
    <property type="evidence" value="ECO:0007669"/>
    <property type="project" value="TreeGrafter"/>
</dbReference>
<dbReference type="InterPro" id="IPR013893">
    <property type="entry name" value="RNase_P_Rpp40"/>
</dbReference>
<feature type="compositionally biased region" description="Basic and acidic residues" evidence="5">
    <location>
        <begin position="823"/>
        <end position="839"/>
    </location>
</feature>
<feature type="binding site" evidence="4">
    <location>
        <position position="285"/>
    </location>
    <ligand>
        <name>CoA</name>
        <dbReference type="ChEBI" id="CHEBI:57287"/>
    </ligand>
</feature>
<name>A0A8H5EZW9_9AGAR</name>
<sequence>MTISLNASADYELPRPKDVGVLAMEVYFPRRCVSEADLEEFDGVSKGKYTIGLGQEYMAWPDDREDINSFALNESDGPKIFEAVSGLLEKYNIDPKSIGRIDVGTETIIDKSKSVKTTLMDLFAEAGNFDIEGIDSKNACYGGTAALFNAINWVESNSWDGRNAIVVAGDIAVYAEGAARPAGGAGACAILIGPNAPVVFDSIHGTYMANTYDFYKPNLSSEYPEVDGPVSVVTYVAALDAAYNTYKEKIAKAAKRAQTTGRDASDATFSLDSVDYAIFHSPYGKQAVKGHARMLFADFIASPQDSKFANIPDSETLLALPHAKSLTDKSVEKTFVAASKASFAKKTDPGMACSKRLGNMYTASLYGCLASLLATVEPTELLNKRFSLFSFGSGCASTFWTARVKGDTSEIQKKLNLQERLAAMTVAPPTDFVAALALREKNHNAVNYTPEGSVENIWPGAYYLESVDSKYRRKYEYNATIGCNIDASLSATRVNEKLRSDARLQQISIDVVYPSNKILDGVLTDLKTRYARGTMRIADVQLNEGGKFSDLLILTPKPDPSSDVWCLDPRGAVTLSVCKETYEEAGLPGHSLPFKAHMDRRGPKVIQLPLAKADADSRTSTALGKAKQKANVLIKGWEDRRKERDGLDGWNVVYCSLREPERDLEAILPGAEVRQVTCTQTELKDVHIPANPALLSPRPSSAQGKRRRTTTSGAISADAEALEDWNEGVMELIEWVGMVMLGSQRLQANDQVDPYVAVYDAPQPSRVGDVTHLSWRGLLSPPFVQFIIDAVCSTLDNDTGSGLLASITLHGTPTSPIGFLPKPHSEEGDPSDSTRKSPFDDSVPARLPREDGEDTVTLVVGHDNSSADPQELTWLLVESIGQWDTRWG</sequence>
<evidence type="ECO:0000313" key="8">
    <source>
        <dbReference type="EMBL" id="KAF5318387.1"/>
    </source>
</evidence>
<feature type="domain" description="Hydroxymethylglutaryl-coenzyme A synthase N-terminal" evidence="6">
    <location>
        <begin position="15"/>
        <end position="197"/>
    </location>
</feature>
<dbReference type="InterPro" id="IPR000590">
    <property type="entry name" value="HMG_CoA_synt_AS"/>
</dbReference>
<dbReference type="OrthoDB" id="1269963at2759"/>
<dbReference type="Proteomes" id="UP000541558">
    <property type="component" value="Unassembled WGS sequence"/>
</dbReference>
<accession>A0A8H5EZW9</accession>
<dbReference type="GO" id="GO:0006084">
    <property type="term" value="P:acetyl-CoA metabolic process"/>
    <property type="evidence" value="ECO:0007669"/>
    <property type="project" value="InterPro"/>
</dbReference>
<dbReference type="InterPro" id="IPR013528">
    <property type="entry name" value="HMG_CoA_synth_N"/>
</dbReference>
<dbReference type="GO" id="GO:0001682">
    <property type="term" value="P:tRNA 5'-leader removal"/>
    <property type="evidence" value="ECO:0007669"/>
    <property type="project" value="InterPro"/>
</dbReference>
<gene>
    <name evidence="8" type="ORF">D9611_013922</name>
</gene>
<dbReference type="GO" id="GO:0010142">
    <property type="term" value="P:farnesyl diphosphate biosynthetic process, mevalonate pathway"/>
    <property type="evidence" value="ECO:0007669"/>
    <property type="project" value="InterPro"/>
</dbReference>
<dbReference type="FunFam" id="3.40.47.10:FF:000008">
    <property type="entry name" value="3-hydroxy-3-methylglutaryl coenzyme A synthase"/>
    <property type="match status" value="1"/>
</dbReference>
<keyword evidence="2" id="KW-0808">Transferase</keyword>
<dbReference type="InterPro" id="IPR010122">
    <property type="entry name" value="HMG_CoA_synthase_euk"/>
</dbReference>
<dbReference type="InterPro" id="IPR016039">
    <property type="entry name" value="Thiolase-like"/>
</dbReference>
<feature type="active site" description="Proton donor/acceptor" evidence="3">
    <location>
        <position position="280"/>
    </location>
</feature>
<dbReference type="Pfam" id="PF01154">
    <property type="entry name" value="HMG_CoA_synt_N"/>
    <property type="match status" value="1"/>
</dbReference>
<evidence type="ECO:0000256" key="1">
    <source>
        <dbReference type="ARBA" id="ARBA00007061"/>
    </source>
</evidence>
<reference evidence="8 9" key="1">
    <citation type="journal article" date="2020" name="ISME J.">
        <title>Uncovering the hidden diversity of litter-decomposition mechanisms in mushroom-forming fungi.</title>
        <authorList>
            <person name="Floudas D."/>
            <person name="Bentzer J."/>
            <person name="Ahren D."/>
            <person name="Johansson T."/>
            <person name="Persson P."/>
            <person name="Tunlid A."/>
        </authorList>
    </citation>
    <scope>NUCLEOTIDE SEQUENCE [LARGE SCALE GENOMIC DNA]</scope>
    <source>
        <strain evidence="8 9">CBS 175.51</strain>
    </source>
</reference>
<feature type="active site" description="Proton donor/acceptor" evidence="3">
    <location>
        <position position="106"/>
    </location>
</feature>
<dbReference type="Pfam" id="PF08540">
    <property type="entry name" value="HMG_CoA_synt_C"/>
    <property type="match status" value="1"/>
</dbReference>
<comment type="similarity">
    <text evidence="1">Belongs to the thiolase-like superfamily. HMG-CoA synthase family.</text>
</comment>
<feature type="binding site" evidence="4">
    <location>
        <position position="231"/>
    </location>
    <ligand>
        <name>CoA</name>
        <dbReference type="ChEBI" id="CHEBI:57287"/>
    </ligand>
</feature>
<evidence type="ECO:0000256" key="3">
    <source>
        <dbReference type="PIRSR" id="PIRSR610122-1"/>
    </source>
</evidence>